<evidence type="ECO:0000313" key="2">
    <source>
        <dbReference type="Proteomes" id="UP000265703"/>
    </source>
</evidence>
<name>A0A397TEF9_9GLOM</name>
<evidence type="ECO:0000313" key="1">
    <source>
        <dbReference type="EMBL" id="RIA95719.1"/>
    </source>
</evidence>
<organism evidence="1 2">
    <name type="scientific">Glomus cerebriforme</name>
    <dbReference type="NCBI Taxonomy" id="658196"/>
    <lineage>
        <taxon>Eukaryota</taxon>
        <taxon>Fungi</taxon>
        <taxon>Fungi incertae sedis</taxon>
        <taxon>Mucoromycota</taxon>
        <taxon>Glomeromycotina</taxon>
        <taxon>Glomeromycetes</taxon>
        <taxon>Glomerales</taxon>
        <taxon>Glomeraceae</taxon>
        <taxon>Glomus</taxon>
    </lineage>
</organism>
<protein>
    <submittedName>
        <fullName evidence="1">Uncharacterized protein</fullName>
    </submittedName>
</protein>
<reference evidence="1 2" key="1">
    <citation type="submission" date="2018-06" db="EMBL/GenBank/DDBJ databases">
        <title>Comparative genomics reveals the genomic features of Rhizophagus irregularis, R. cerebriforme, R. diaphanum and Gigaspora rosea, and their symbiotic lifestyle signature.</title>
        <authorList>
            <person name="Morin E."/>
            <person name="San Clemente H."/>
            <person name="Chen E.C.H."/>
            <person name="De La Providencia I."/>
            <person name="Hainaut M."/>
            <person name="Kuo A."/>
            <person name="Kohler A."/>
            <person name="Murat C."/>
            <person name="Tang N."/>
            <person name="Roy S."/>
            <person name="Loubradou J."/>
            <person name="Henrissat B."/>
            <person name="Grigoriev I.V."/>
            <person name="Corradi N."/>
            <person name="Roux C."/>
            <person name="Martin F.M."/>
        </authorList>
    </citation>
    <scope>NUCLEOTIDE SEQUENCE [LARGE SCALE GENOMIC DNA]</scope>
    <source>
        <strain evidence="1 2">DAOM 227022</strain>
    </source>
</reference>
<dbReference type="AlphaFoldDB" id="A0A397TEF9"/>
<dbReference type="Proteomes" id="UP000265703">
    <property type="component" value="Unassembled WGS sequence"/>
</dbReference>
<proteinExistence type="predicted"/>
<gene>
    <name evidence="1" type="ORF">C1645_733838</name>
</gene>
<dbReference type="EMBL" id="QKYT01000056">
    <property type="protein sequence ID" value="RIA95719.1"/>
    <property type="molecule type" value="Genomic_DNA"/>
</dbReference>
<comment type="caution">
    <text evidence="1">The sequence shown here is derived from an EMBL/GenBank/DDBJ whole genome shotgun (WGS) entry which is preliminary data.</text>
</comment>
<sequence>MFTLTKLPHARHIFQRTSAYYFHSTGSIFQTPIHHFYSTDTTDTTDTQKDILNHEQQKELLSIVINKNIDKKINEIIVENINKTINENICKIINEMTSKNINMMINNNIDEKIKKIIDEKANNTFNNINEKNNTNFDIIRKNIDYKVTRVLDDKINKFVIERLDKNIDNIDEYIDDKIKGISWKYTGIAICSIIGFLYVML</sequence>
<accession>A0A397TEF9</accession>
<keyword evidence="2" id="KW-1185">Reference proteome</keyword>